<name>A0A645I491_9ZZZZ</name>
<protein>
    <submittedName>
        <fullName evidence="1">Uncharacterized protein</fullName>
    </submittedName>
</protein>
<evidence type="ECO:0000313" key="1">
    <source>
        <dbReference type="EMBL" id="MPN42303.1"/>
    </source>
</evidence>
<dbReference type="EMBL" id="VSSQ01099950">
    <property type="protein sequence ID" value="MPN42303.1"/>
    <property type="molecule type" value="Genomic_DNA"/>
</dbReference>
<gene>
    <name evidence="1" type="ORF">SDC9_189860</name>
</gene>
<sequence length="108" mass="12184">MLSIWLETFLGHEGIREEEDGTLSLRFQPMLPGDLFDENGEASFRLMSACRVTYHNPSRRDTWGDEGVRPVSLTYTLDGQTITEPGDTLRGAKALREGRIDRIEITLG</sequence>
<organism evidence="1">
    <name type="scientific">bioreactor metagenome</name>
    <dbReference type="NCBI Taxonomy" id="1076179"/>
    <lineage>
        <taxon>unclassified sequences</taxon>
        <taxon>metagenomes</taxon>
        <taxon>ecological metagenomes</taxon>
    </lineage>
</organism>
<accession>A0A645I491</accession>
<proteinExistence type="predicted"/>
<dbReference type="AlphaFoldDB" id="A0A645I491"/>
<comment type="caution">
    <text evidence="1">The sequence shown here is derived from an EMBL/GenBank/DDBJ whole genome shotgun (WGS) entry which is preliminary data.</text>
</comment>
<reference evidence="1" key="1">
    <citation type="submission" date="2019-08" db="EMBL/GenBank/DDBJ databases">
        <authorList>
            <person name="Kucharzyk K."/>
            <person name="Murdoch R.W."/>
            <person name="Higgins S."/>
            <person name="Loffler F."/>
        </authorList>
    </citation>
    <scope>NUCLEOTIDE SEQUENCE</scope>
</reference>